<evidence type="ECO:0000313" key="2">
    <source>
        <dbReference type="Proteomes" id="UP001239111"/>
    </source>
</evidence>
<sequence>MTLVVERAANSGFVGRSTAAVLSGCYNSSFSDMDEDKASCATTKSSEHESGYFEDASDSEERRLRSAKSSIGWSSSAGSSSTRSRSCNTLAKAIHELDVRDSPASPDPPNDDDDDNLVEPDKMHLMHNDRDDLDNEIETENDERQRQGCDTYKESVHGDFENRLAKYPSDVKHIAAR</sequence>
<keyword evidence="2" id="KW-1185">Reference proteome</keyword>
<accession>A0ACC2P648</accession>
<organism evidence="1 2">
    <name type="scientific">Eretmocerus hayati</name>
    <dbReference type="NCBI Taxonomy" id="131215"/>
    <lineage>
        <taxon>Eukaryota</taxon>
        <taxon>Metazoa</taxon>
        <taxon>Ecdysozoa</taxon>
        <taxon>Arthropoda</taxon>
        <taxon>Hexapoda</taxon>
        <taxon>Insecta</taxon>
        <taxon>Pterygota</taxon>
        <taxon>Neoptera</taxon>
        <taxon>Endopterygota</taxon>
        <taxon>Hymenoptera</taxon>
        <taxon>Apocrita</taxon>
        <taxon>Proctotrupomorpha</taxon>
        <taxon>Chalcidoidea</taxon>
        <taxon>Aphelinidae</taxon>
        <taxon>Aphelininae</taxon>
        <taxon>Eretmocerus</taxon>
    </lineage>
</organism>
<dbReference type="Proteomes" id="UP001239111">
    <property type="component" value="Chromosome 2"/>
</dbReference>
<name>A0ACC2P648_9HYME</name>
<proteinExistence type="predicted"/>
<reference evidence="1" key="1">
    <citation type="submission" date="2023-04" db="EMBL/GenBank/DDBJ databases">
        <title>A chromosome-level genome assembly of the parasitoid wasp Eretmocerus hayati.</title>
        <authorList>
            <person name="Zhong Y."/>
            <person name="Liu S."/>
            <person name="Liu Y."/>
        </authorList>
    </citation>
    <scope>NUCLEOTIDE SEQUENCE</scope>
    <source>
        <strain evidence="1">ZJU_SS_LIU_2023</strain>
    </source>
</reference>
<protein>
    <submittedName>
        <fullName evidence="1">Uncharacterized protein</fullName>
    </submittedName>
</protein>
<evidence type="ECO:0000313" key="1">
    <source>
        <dbReference type="EMBL" id="KAJ8678906.1"/>
    </source>
</evidence>
<gene>
    <name evidence="1" type="ORF">QAD02_014693</name>
</gene>
<dbReference type="EMBL" id="CM056742">
    <property type="protein sequence ID" value="KAJ8678906.1"/>
    <property type="molecule type" value="Genomic_DNA"/>
</dbReference>
<comment type="caution">
    <text evidence="1">The sequence shown here is derived from an EMBL/GenBank/DDBJ whole genome shotgun (WGS) entry which is preliminary data.</text>
</comment>